<sequence>MSSQKSGGGSRTPYEAPNTLSSAQLLRVVDALCEGPIEGFANGNESPLKSVFLSDTPIQNSDGTYNFKGVTGYFNRGTPDQTYIPGFDKTERVVNVGTAVKKTTPITRTVSDSMIDALRVTVGVERNVMVKDNGDTLAAQTQLLVELVRNDSTTLFQSVTFNEKGSGAYYQDVVFTELPEAPFNVRVSRITADSTSDKISNNTFFASYVETINAKLSYPNTAISALKIDSDQFGSNNPTRNFLLKGKNDLLIPTNYDPITRKYTGLWDGSFKTGWTDNPAWIVYDLVTNDRYSTIATNLGYADIDKWTLYSVAQWCDELVDDGMGGKEPRCVCNANISDQREAGEVLSSIASMFTGFVLWNGEQLTVTVDKHSEPVAVYTNANVVNGQFSYSFASAKAIHTAVQVTYLDETDNFRQKTEYVSDDEAIKQFGLNIKQVTAFGCSRRGQAVRFGAWLLQTELRQQGAVSFTIGREGLKHLPYDVVQVADNDYAGVPFSGRLVAADVDRITLDRPIENVAIGASVYFDGIDGTQTSKVVEQISPTELRLEDALLLEPENTFVIHTQVASRLYRCISITENSEDGTYTIEALRHDPTKYGVVDTWANFPVTVQKETPTVANPDVSTDGGDVVVKWEGLGGDGAVSYDIKVYRNAKLYSHTPDAKTPELRLQNLPDGDYVVEIRARNAAGVLSDPVTKAFSINYTVTGLKATPKLFAIGLGWTLPETVVATVYTEVWYGIEDNIELASKLATLPHPQSQYTLDNVALEEAFYFWVRLVDTNGRAGAFTASVLGKCDDDPSLILKQIEGQITGTQLHQDLVDQWQGNIDSAVYAETQARIADVLAQANALQTEAQTRAANDLAEATARANALNAEAIARTNEVQQAAQQAADNLLATATQLGTRITVTETVNATQATQISTVTAAQGATAAGLQTETNARIAGDTAEATARQTLAARVDGAQASITDLQSTVTNNQSATTTQINALKSTFGQGQNLIAGGNMGDAAMWRSHYGAVANIARHFVSDATDAPSAPKAFRMDFADVYKDANGKGLCYNYSNTAVTVVSGRKYRFRMWVSLTGTTGTCGFNYYQLTKSTYASKSVTMTVGAKQYYELVMDGADFGDASINPGFYINHNSTAGVAVVDDYRFEDVTDILKTNADLANVSSTLTTFQSTQATKDAAQTTDIQAALSQSGNNTAAINGIQTTVASNTSAITEVDTRLSAKIDNLNSDMIDTTQVTNELINENTGVVTAASGHRLTHFMPVYEAVPYIFRTTGTNANVRVVWFTESKAYISGALTASITGSKTFTAPTNARYLRVSYGYSATAKVSITEVAAAAAAAVSADLENFKSAQATKDASQTSEIDSAKSRLGTAEASITSIQSTKANKSEVVSLAQTGLQSIWKGDINTAVAPVNTRVSTAESNITALQTAVSNNESTTATQISNLNSLILNADYKDTRGVDNPPSWYVTNYPRKTSKEFKNSADIGVGLASNWVVLITDNPQTNWQHIVQTAYPRGMNKTYIRRPTTDSTWGTWEEQETSAAAQAKADAAKAAVTADLNSFKSTQAAVDSAQTAEINSAKSRLGTAESSITSIQSTKANKTEVAALAETALKSKWEAADAAAVGPVATRVSSTEASITALQSTVTTQNSSIASMNTTLSAKIDGINVTGGMVAGGDFKSPALWTSHYNDNIDARFISSIGGSPPSQFAYRGPVGTNYIYSTSDVVFEAGHTYRFGAWFYNAGGDGVYGFNIKHTGKSTGYQGFALTGIGASWVYREFTIKAEQVNDFRGRPGFFANHNSTTGYSLVTGYRFEDITFENKVQATYTIKVEAHGARKAVAGLAIGVDGQTGDAEFLILGNKFMIADPNNGTVKPMLSLAPVNGVNMLALNGNLIADGTILGRNIKAYQQIEAPIINGGQLNIGNRFIVDSSGKVTIRENATGTKGLILTNDSIKIYDETGALRVTIGKIA</sequence>
<evidence type="ECO:0000259" key="2">
    <source>
        <dbReference type="Pfam" id="PF13550"/>
    </source>
</evidence>
<gene>
    <name evidence="4" type="ORF">LVJ82_17120</name>
</gene>
<evidence type="ECO:0000256" key="1">
    <source>
        <dbReference type="SAM" id="Coils"/>
    </source>
</evidence>
<dbReference type="InterPro" id="IPR053171">
    <property type="entry name" value="Viral_Tip_Attach_Protein"/>
</dbReference>
<accession>A0ABY4E034</accession>
<dbReference type="InterPro" id="IPR055385">
    <property type="entry name" value="GpJ_HDII-ins2"/>
</dbReference>
<keyword evidence="1" id="KW-0175">Coiled coil</keyword>
<dbReference type="PANTHER" id="PTHR36251:SF2">
    <property type="entry name" value="GIFSY-2 PROPHAGE HOST SPECIFICITY PROTEIN J, PHAGE LAMBDA"/>
    <property type="match status" value="1"/>
</dbReference>
<proteinExistence type="predicted"/>
<evidence type="ECO:0000259" key="3">
    <source>
        <dbReference type="Pfam" id="PF24801"/>
    </source>
</evidence>
<feature type="domain" description="Tip attachment protein J" evidence="2">
    <location>
        <begin position="339"/>
        <end position="489"/>
    </location>
</feature>
<dbReference type="Gene3D" id="1.20.5.340">
    <property type="match status" value="1"/>
</dbReference>
<reference evidence="4 5" key="1">
    <citation type="journal article" date="2022" name="Res Sq">
        <title>Evolution of multicellular longitudinally dividing oral cavity symbionts (Neisseriaceae).</title>
        <authorList>
            <person name="Nyongesa S."/>
            <person name="Weber P."/>
            <person name="Bernet E."/>
            <person name="Pullido F."/>
            <person name="Nieckarz M."/>
            <person name="Delaby M."/>
            <person name="Nieves C."/>
            <person name="Viehboeck T."/>
            <person name="Krause N."/>
            <person name="Rivera-Millot A."/>
            <person name="Nakamura A."/>
            <person name="Vischer N."/>
            <person name="VanNieuwenhze M."/>
            <person name="Brun Y."/>
            <person name="Cava F."/>
            <person name="Bulgheresi S."/>
            <person name="Veyrier F."/>
        </authorList>
    </citation>
    <scope>NUCLEOTIDE SEQUENCE [LARGE SCALE GENOMIC DNA]</scope>
    <source>
        <strain evidence="4 5">SN4</strain>
    </source>
</reference>
<evidence type="ECO:0000313" key="5">
    <source>
        <dbReference type="Proteomes" id="UP000832011"/>
    </source>
</evidence>
<name>A0ABY4E034_9NEIS</name>
<dbReference type="EMBL" id="CP091511">
    <property type="protein sequence ID" value="UOO89141.1"/>
    <property type="molecule type" value="Genomic_DNA"/>
</dbReference>
<dbReference type="RefSeq" id="WP_058356845.1">
    <property type="nucleotide sequence ID" value="NZ_CABKVG010000010.1"/>
</dbReference>
<organism evidence="4 5">
    <name type="scientific">Vitreoscilla massiliensis</name>
    <dbReference type="NCBI Taxonomy" id="1689272"/>
    <lineage>
        <taxon>Bacteria</taxon>
        <taxon>Pseudomonadati</taxon>
        <taxon>Pseudomonadota</taxon>
        <taxon>Betaproteobacteria</taxon>
        <taxon>Neisseriales</taxon>
        <taxon>Neisseriaceae</taxon>
        <taxon>Vitreoscilla</taxon>
    </lineage>
</organism>
<dbReference type="PANTHER" id="PTHR36251">
    <property type="entry name" value="FELS-1 PROPHAGE HOST SPECIFICITY PROTEIN-RELATED"/>
    <property type="match status" value="1"/>
</dbReference>
<dbReference type="InterPro" id="IPR032876">
    <property type="entry name" value="J_dom"/>
</dbReference>
<protein>
    <submittedName>
        <fullName evidence="4">Phage tail protein</fullName>
    </submittedName>
</protein>
<dbReference type="Proteomes" id="UP000832011">
    <property type="component" value="Chromosome"/>
</dbReference>
<keyword evidence="5" id="KW-1185">Reference proteome</keyword>
<feature type="domain" description="Tip attachment protein J HDII-ins2" evidence="3">
    <location>
        <begin position="91"/>
        <end position="214"/>
    </location>
</feature>
<dbReference type="Pfam" id="PF13550">
    <property type="entry name" value="Phage-tail_3"/>
    <property type="match status" value="1"/>
</dbReference>
<feature type="coiled-coil region" evidence="1">
    <location>
        <begin position="827"/>
        <end position="869"/>
    </location>
</feature>
<dbReference type="Pfam" id="PF24801">
    <property type="entry name" value="FNIII-A_GpJ"/>
    <property type="match status" value="1"/>
</dbReference>
<evidence type="ECO:0000313" key="4">
    <source>
        <dbReference type="EMBL" id="UOO89141.1"/>
    </source>
</evidence>